<name>A0A6G1X914_9BACI</name>
<dbReference type="EMBL" id="WJNH01000009">
    <property type="protein sequence ID" value="MRG87395.1"/>
    <property type="molecule type" value="Genomic_DNA"/>
</dbReference>
<proteinExistence type="predicted"/>
<keyword evidence="1" id="KW-0812">Transmembrane</keyword>
<keyword evidence="1" id="KW-0472">Membrane</keyword>
<evidence type="ECO:0000313" key="2">
    <source>
        <dbReference type="EMBL" id="MRG87395.1"/>
    </source>
</evidence>
<keyword evidence="1" id="KW-1133">Transmembrane helix</keyword>
<evidence type="ECO:0008006" key="4">
    <source>
        <dbReference type="Google" id="ProtNLM"/>
    </source>
</evidence>
<dbReference type="AlphaFoldDB" id="A0A6G1X914"/>
<reference evidence="2 3" key="1">
    <citation type="submission" date="2019-11" db="EMBL/GenBank/DDBJ databases">
        <authorList>
            <person name="Li J."/>
        </authorList>
    </citation>
    <scope>NUCLEOTIDE SEQUENCE [LARGE SCALE GENOMIC DNA]</scope>
    <source>
        <strain evidence="2 3">J4</strain>
    </source>
</reference>
<protein>
    <recommendedName>
        <fullName evidence="4">Leucine-rich repeat domain-containing protein</fullName>
    </recommendedName>
</protein>
<evidence type="ECO:0000313" key="3">
    <source>
        <dbReference type="Proteomes" id="UP000480185"/>
    </source>
</evidence>
<dbReference type="InterPro" id="IPR032675">
    <property type="entry name" value="LRR_dom_sf"/>
</dbReference>
<dbReference type="Proteomes" id="UP000480185">
    <property type="component" value="Unassembled WGS sequence"/>
</dbReference>
<dbReference type="SUPFAM" id="SSF52047">
    <property type="entry name" value="RNI-like"/>
    <property type="match status" value="1"/>
</dbReference>
<organism evidence="2 3">
    <name type="scientific">Salinibacillus xinjiangensis</name>
    <dbReference type="NCBI Taxonomy" id="1229268"/>
    <lineage>
        <taxon>Bacteria</taxon>
        <taxon>Bacillati</taxon>
        <taxon>Bacillota</taxon>
        <taxon>Bacilli</taxon>
        <taxon>Bacillales</taxon>
        <taxon>Bacillaceae</taxon>
        <taxon>Salinibacillus</taxon>
    </lineage>
</organism>
<dbReference type="OrthoDB" id="9862938at2"/>
<keyword evidence="3" id="KW-1185">Reference proteome</keyword>
<dbReference type="Gene3D" id="3.80.10.10">
    <property type="entry name" value="Ribonuclease Inhibitor"/>
    <property type="match status" value="1"/>
</dbReference>
<gene>
    <name evidence="2" type="ORF">GH754_13950</name>
</gene>
<sequence>MTKSNRNYKDAFDDYIGEEPLVKKEDKERFYRWLHQKEKKKSTSAHWRPKLATATLFVGAIVFSFIYLQDAFPQPEESDQPPVVEEEETIPFDQVREQLETIMSKYTVGMTKEEVQETFGQGKVYEGQSETDGSTYEAVEYQFIKTTNEKISLHPWSPDHVEYYINGDIGLSFNVVWEENGSSYAFARYLNEKGKRISTVDFSSDGSIYKDGKFIENDLYQIEASGFFVENVAASLQKAPEYISEEDLKTLQNLNIKPLSSTDRFQELLPHDYQYIKQMKSLERLYLKGYTLPMSVLKSLINLETLIIEDVQNLGFLEELAPLENLSYLDIHQTEITTVSGLVELKSLNQVVLNKGKVTDWEVLEENGIEVVESP</sequence>
<feature type="transmembrane region" description="Helical" evidence="1">
    <location>
        <begin position="51"/>
        <end position="68"/>
    </location>
</feature>
<comment type="caution">
    <text evidence="2">The sequence shown here is derived from an EMBL/GenBank/DDBJ whole genome shotgun (WGS) entry which is preliminary data.</text>
</comment>
<accession>A0A6G1X914</accession>
<dbReference type="RefSeq" id="WP_153729289.1">
    <property type="nucleotide sequence ID" value="NZ_WJNH01000009.1"/>
</dbReference>
<evidence type="ECO:0000256" key="1">
    <source>
        <dbReference type="SAM" id="Phobius"/>
    </source>
</evidence>